<proteinExistence type="predicted"/>
<feature type="domain" description="Gfo/Idh/MocA-like oxidoreductase N-terminal" evidence="1">
    <location>
        <begin position="5"/>
        <end position="125"/>
    </location>
</feature>
<dbReference type="Proteomes" id="UP001586593">
    <property type="component" value="Unassembled WGS sequence"/>
</dbReference>
<evidence type="ECO:0000313" key="3">
    <source>
        <dbReference type="Proteomes" id="UP001586593"/>
    </source>
</evidence>
<evidence type="ECO:0000259" key="1">
    <source>
        <dbReference type="Pfam" id="PF01408"/>
    </source>
</evidence>
<evidence type="ECO:0000313" key="2">
    <source>
        <dbReference type="EMBL" id="KAL1855826.1"/>
    </source>
</evidence>
<dbReference type="Gene3D" id="3.40.50.720">
    <property type="entry name" value="NAD(P)-binding Rossmann-like Domain"/>
    <property type="match status" value="1"/>
</dbReference>
<dbReference type="InterPro" id="IPR051450">
    <property type="entry name" value="Gfo/Idh/MocA_Oxidoreductases"/>
</dbReference>
<dbReference type="PANTHER" id="PTHR43377">
    <property type="entry name" value="BILIVERDIN REDUCTASE A"/>
    <property type="match status" value="1"/>
</dbReference>
<comment type="caution">
    <text evidence="2">The sequence shown here is derived from an EMBL/GenBank/DDBJ whole genome shotgun (WGS) entry which is preliminary data.</text>
</comment>
<dbReference type="EMBL" id="JAZHXJ010000612">
    <property type="protein sequence ID" value="KAL1855826.1"/>
    <property type="molecule type" value="Genomic_DNA"/>
</dbReference>
<dbReference type="SUPFAM" id="SSF51735">
    <property type="entry name" value="NAD(P)-binding Rossmann-fold domains"/>
    <property type="match status" value="1"/>
</dbReference>
<protein>
    <recommendedName>
        <fullName evidence="1">Gfo/Idh/MocA-like oxidoreductase N-terminal domain-containing protein</fullName>
    </recommendedName>
</protein>
<dbReference type="PANTHER" id="PTHR43377:SF2">
    <property type="entry name" value="BINDING ROSSMANN FOLD OXIDOREDUCTASE, PUTATIVE (AFU_ORTHOLOGUE AFUA_4G00560)-RELATED"/>
    <property type="match status" value="1"/>
</dbReference>
<gene>
    <name evidence="2" type="ORF">VTK73DRAFT_8460</name>
</gene>
<name>A0ABR3W924_9PEZI</name>
<dbReference type="InterPro" id="IPR000683">
    <property type="entry name" value="Gfo/Idh/MocA-like_OxRdtase_N"/>
</dbReference>
<accession>A0ABR3W924</accession>
<reference evidence="2 3" key="1">
    <citation type="journal article" date="2024" name="Commun. Biol.">
        <title>Comparative genomic analysis of thermophilic fungi reveals convergent evolutionary adaptations and gene losses.</title>
        <authorList>
            <person name="Steindorff A.S."/>
            <person name="Aguilar-Pontes M.V."/>
            <person name="Robinson A.J."/>
            <person name="Andreopoulos B."/>
            <person name="LaButti K."/>
            <person name="Kuo A."/>
            <person name="Mondo S."/>
            <person name="Riley R."/>
            <person name="Otillar R."/>
            <person name="Haridas S."/>
            <person name="Lipzen A."/>
            <person name="Grimwood J."/>
            <person name="Schmutz J."/>
            <person name="Clum A."/>
            <person name="Reid I.D."/>
            <person name="Moisan M.C."/>
            <person name="Butler G."/>
            <person name="Nguyen T.T.M."/>
            <person name="Dewar K."/>
            <person name="Conant G."/>
            <person name="Drula E."/>
            <person name="Henrissat B."/>
            <person name="Hansel C."/>
            <person name="Singer S."/>
            <person name="Hutchinson M.I."/>
            <person name="de Vries R.P."/>
            <person name="Natvig D.O."/>
            <person name="Powell A.J."/>
            <person name="Tsang A."/>
            <person name="Grigoriev I.V."/>
        </authorList>
    </citation>
    <scope>NUCLEOTIDE SEQUENCE [LARGE SCALE GENOMIC DNA]</scope>
    <source>
        <strain evidence="2 3">ATCC 24622</strain>
    </source>
</reference>
<dbReference type="Pfam" id="PF01408">
    <property type="entry name" value="GFO_IDH_MocA"/>
    <property type="match status" value="1"/>
</dbReference>
<sequence>MAPRKYAIVGTGSRAGFFYAAIAQDFRDTATVVALCDTNQTRMNYANERLEALGHPRVPTYPAADFDRMVREANPDEVIVTTIDRTHDIYITRALALGRNVVTEKPMTIDEARCRAILDAVERAGPQRRLRVTFNYRYAPHNSRVRSLLASGAIGRVTAVHFEWALDTTHGADYFLHAPL</sequence>
<dbReference type="InterPro" id="IPR036291">
    <property type="entry name" value="NAD(P)-bd_dom_sf"/>
</dbReference>
<keyword evidence="3" id="KW-1185">Reference proteome</keyword>
<organism evidence="2 3">
    <name type="scientific">Phialemonium thermophilum</name>
    <dbReference type="NCBI Taxonomy" id="223376"/>
    <lineage>
        <taxon>Eukaryota</taxon>
        <taxon>Fungi</taxon>
        <taxon>Dikarya</taxon>
        <taxon>Ascomycota</taxon>
        <taxon>Pezizomycotina</taxon>
        <taxon>Sordariomycetes</taxon>
        <taxon>Sordariomycetidae</taxon>
        <taxon>Cephalothecales</taxon>
        <taxon>Cephalothecaceae</taxon>
        <taxon>Phialemonium</taxon>
    </lineage>
</organism>
<dbReference type="Gene3D" id="3.30.360.10">
    <property type="entry name" value="Dihydrodipicolinate Reductase, domain 2"/>
    <property type="match status" value="1"/>
</dbReference>